<dbReference type="CDD" id="cd09083">
    <property type="entry name" value="EEP-1"/>
    <property type="match status" value="1"/>
</dbReference>
<dbReference type="GO" id="GO:0000175">
    <property type="term" value="F:3'-5'-RNA exonuclease activity"/>
    <property type="evidence" value="ECO:0007669"/>
    <property type="project" value="TreeGrafter"/>
</dbReference>
<dbReference type="Pfam" id="PF03372">
    <property type="entry name" value="Exo_endo_phos"/>
    <property type="match status" value="1"/>
</dbReference>
<protein>
    <submittedName>
        <fullName evidence="2">Bacillopeptidase F</fullName>
        <ecNumber evidence="2">3.4.21.-</ecNumber>
    </submittedName>
</protein>
<dbReference type="EC" id="3.4.21.-" evidence="2"/>
<feature type="domain" description="Endonuclease/exonuclease/phosphatase" evidence="1">
    <location>
        <begin position="1"/>
        <end position="260"/>
    </location>
</feature>
<proteinExistence type="predicted"/>
<sequence>MSFNVRGSFRDLGRRNAWPNRAALNVATIERHAPALIGLQECQRGNLAAYRENLPRYEHLKGPRYGNVPPHDFNAILFDPARLELAESGGFWLSETPRTPSRSWETRVTRSANWALFRLADTGLPLLHLNTHLDHKSPPARREGSALIVREVDGLLRRFGPDVPVVVTGDFNCRPGTPTYHNFADGGFVDTYLVAGNSDAEGANTFHAFAGAGFWDQNPGRGPRRIDWVLLKDPAGRLRLLSHEILRGHDDGSGLYPSDHYPVLAELAPAT</sequence>
<dbReference type="PANTHER" id="PTHR12121:SF36">
    <property type="entry name" value="ENDONUCLEASE_EXONUCLEASE_PHOSPHATASE DOMAIN-CONTAINING PROTEIN"/>
    <property type="match status" value="1"/>
</dbReference>
<dbReference type="InterPro" id="IPR005135">
    <property type="entry name" value="Endo/exonuclease/phosphatase"/>
</dbReference>
<organism evidence="2">
    <name type="scientific">uncultured Rubrobacteraceae bacterium</name>
    <dbReference type="NCBI Taxonomy" id="349277"/>
    <lineage>
        <taxon>Bacteria</taxon>
        <taxon>Bacillati</taxon>
        <taxon>Actinomycetota</taxon>
        <taxon>Rubrobacteria</taxon>
        <taxon>Rubrobacterales</taxon>
        <taxon>Rubrobacteraceae</taxon>
        <taxon>environmental samples</taxon>
    </lineage>
</organism>
<dbReference type="InterPro" id="IPR050410">
    <property type="entry name" value="CCR4/nocturin_mRNA_transcr"/>
</dbReference>
<dbReference type="InterPro" id="IPR036691">
    <property type="entry name" value="Endo/exonu/phosph_ase_sf"/>
</dbReference>
<name>A0A6J4R1H5_9ACTN</name>
<evidence type="ECO:0000259" key="1">
    <source>
        <dbReference type="Pfam" id="PF03372"/>
    </source>
</evidence>
<keyword evidence="2" id="KW-0378">Hydrolase</keyword>
<gene>
    <name evidence="2" type="ORF">AVDCRST_MAG02-3003</name>
</gene>
<accession>A0A6J4R1H5</accession>
<dbReference type="Gene3D" id="3.60.10.10">
    <property type="entry name" value="Endonuclease/exonuclease/phosphatase"/>
    <property type="match status" value="1"/>
</dbReference>
<evidence type="ECO:0000313" key="2">
    <source>
        <dbReference type="EMBL" id="CAA9461395.1"/>
    </source>
</evidence>
<dbReference type="AlphaFoldDB" id="A0A6J4R1H5"/>
<dbReference type="PANTHER" id="PTHR12121">
    <property type="entry name" value="CARBON CATABOLITE REPRESSOR PROTEIN 4"/>
    <property type="match status" value="1"/>
</dbReference>
<reference evidence="2" key="1">
    <citation type="submission" date="2020-02" db="EMBL/GenBank/DDBJ databases">
        <authorList>
            <person name="Meier V. D."/>
        </authorList>
    </citation>
    <scope>NUCLEOTIDE SEQUENCE</scope>
    <source>
        <strain evidence="2">AVDCRST_MAG02</strain>
    </source>
</reference>
<dbReference type="SUPFAM" id="SSF56219">
    <property type="entry name" value="DNase I-like"/>
    <property type="match status" value="1"/>
</dbReference>
<dbReference type="EMBL" id="CADCVH010000079">
    <property type="protein sequence ID" value="CAA9461395.1"/>
    <property type="molecule type" value="Genomic_DNA"/>
</dbReference>